<evidence type="ECO:0000256" key="1">
    <source>
        <dbReference type="SAM" id="Phobius"/>
    </source>
</evidence>
<proteinExistence type="predicted"/>
<keyword evidence="1" id="KW-1133">Transmembrane helix</keyword>
<accession>A0ABS6Q9E5</accession>
<keyword evidence="1" id="KW-0472">Membrane</keyword>
<feature type="transmembrane region" description="Helical" evidence="1">
    <location>
        <begin position="27"/>
        <end position="46"/>
    </location>
</feature>
<dbReference type="EMBL" id="JABWRZ020000001">
    <property type="protein sequence ID" value="MBV4490795.1"/>
    <property type="molecule type" value="Genomic_DNA"/>
</dbReference>
<evidence type="ECO:0000313" key="2">
    <source>
        <dbReference type="EMBL" id="MBV4490795.1"/>
    </source>
</evidence>
<sequence>MRKDLLKDMDTFNAQIQTKFSQHDNKLLVRLGMMSSLIAGIIDVVLRSVIQTILDRTAATFF</sequence>
<name>A0ABS6Q9E5_9PSED</name>
<protein>
    <submittedName>
        <fullName evidence="2">Uncharacterized protein</fullName>
    </submittedName>
</protein>
<organism evidence="2 3">
    <name type="scientific">Pseudomonas oryzicola</name>
    <dbReference type="NCBI Taxonomy" id="485876"/>
    <lineage>
        <taxon>Bacteria</taxon>
        <taxon>Pseudomonadati</taxon>
        <taxon>Pseudomonadota</taxon>
        <taxon>Gammaproteobacteria</taxon>
        <taxon>Pseudomonadales</taxon>
        <taxon>Pseudomonadaceae</taxon>
        <taxon>Pseudomonas</taxon>
    </lineage>
</organism>
<dbReference type="Proteomes" id="UP000609530">
    <property type="component" value="Unassembled WGS sequence"/>
</dbReference>
<gene>
    <name evidence="2" type="ORF">HU760_009310</name>
</gene>
<comment type="caution">
    <text evidence="2">The sequence shown here is derived from an EMBL/GenBank/DDBJ whole genome shotgun (WGS) entry which is preliminary data.</text>
</comment>
<keyword evidence="3" id="KW-1185">Reference proteome</keyword>
<keyword evidence="1" id="KW-0812">Transmembrane</keyword>
<reference evidence="2 3" key="1">
    <citation type="journal article" date="2020" name="Microorganisms">
        <title>Reliable Identification of Environmental Pseudomonas Isolates Using the rpoD Gene.</title>
        <authorList>
            <consortium name="The Broad Institute Genome Sequencing Platform"/>
            <person name="Girard L."/>
            <person name="Lood C."/>
            <person name="Rokni-Zadeh H."/>
            <person name="van Noort V."/>
            <person name="Lavigne R."/>
            <person name="De Mot R."/>
        </authorList>
    </citation>
    <scope>NUCLEOTIDE SEQUENCE [LARGE SCALE GENOMIC DNA]</scope>
    <source>
        <strain evidence="2 3">RD9SR1</strain>
    </source>
</reference>
<dbReference type="RefSeq" id="WP_186674721.1">
    <property type="nucleotide sequence ID" value="NZ_JABWRZ020000001.1"/>
</dbReference>
<evidence type="ECO:0000313" key="3">
    <source>
        <dbReference type="Proteomes" id="UP000609530"/>
    </source>
</evidence>